<keyword evidence="2" id="KW-1185">Reference proteome</keyword>
<dbReference type="Proteomes" id="UP000199345">
    <property type="component" value="Unassembled WGS sequence"/>
</dbReference>
<proteinExistence type="predicted"/>
<dbReference type="AlphaFoldDB" id="A0A1I0AAA0"/>
<evidence type="ECO:0000313" key="2">
    <source>
        <dbReference type="Proteomes" id="UP000199345"/>
    </source>
</evidence>
<sequence>MTLKEKLFLFFGNENLEFPRLFGLIACVAAVNLAGINISVASEPNQQTSTIRKMLADGWTPGLGTGSLDSTAVLRVCDVLKVDEDHLDEAILQGLREYYINIKEEKHFPDNKERHYKTKRFLLKRELVDSHNTTDEQVFLDPGIFHSMDLQIKARVKKVGVFLTLTTTVYNGSSNNLQKHSKFAGSYNGHFFHEYFGNFVLEKLVKNNCEA</sequence>
<name>A0A1I0AAA0_9PROT</name>
<dbReference type="EMBL" id="FOIA01000006">
    <property type="protein sequence ID" value="SES90946.1"/>
    <property type="molecule type" value="Genomic_DNA"/>
</dbReference>
<reference evidence="2" key="1">
    <citation type="submission" date="2016-10" db="EMBL/GenBank/DDBJ databases">
        <authorList>
            <person name="Varghese N."/>
            <person name="Submissions S."/>
        </authorList>
    </citation>
    <scope>NUCLEOTIDE SEQUENCE [LARGE SCALE GENOMIC DNA]</scope>
    <source>
        <strain evidence="2">Nm71</strain>
    </source>
</reference>
<accession>A0A1I0AAA0</accession>
<organism evidence="1 2">
    <name type="scientific">Nitrosomonas marina</name>
    <dbReference type="NCBI Taxonomy" id="917"/>
    <lineage>
        <taxon>Bacteria</taxon>
        <taxon>Pseudomonadati</taxon>
        <taxon>Pseudomonadota</taxon>
        <taxon>Betaproteobacteria</taxon>
        <taxon>Nitrosomonadales</taxon>
        <taxon>Nitrosomonadaceae</taxon>
        <taxon>Nitrosomonas</taxon>
    </lineage>
</organism>
<evidence type="ECO:0000313" key="1">
    <source>
        <dbReference type="EMBL" id="SES90946.1"/>
    </source>
</evidence>
<protein>
    <submittedName>
        <fullName evidence="1">Uncharacterized protein</fullName>
    </submittedName>
</protein>
<gene>
    <name evidence="1" type="ORF">SAMN05216326_106103</name>
</gene>